<sequence>MNLKRLYLPLCMVGFAGLAAQPAYSQSAYDGSVLIRVGASYVEPDKHVYSEHLPFYADDPLTGTTDVPIDEMVPADVFVDVDLDDDTTWYISAAWMAADHWGVELYHSHSADLSASLYSDAYAEGMVMNEFTAGIGDFETNTTSLLANWYPLDASCLIQPYVGVGVSYVDIDQDFVRPVFDDQYGREGYLNFGSEFGWTAQIGVDFNFGRDSAWQVNASAMYVSANPEFEMGYNTPVSVPSFTNPVTDPAIYPVRIKDDLDMDPWIFNLGVGYKFSF</sequence>
<feature type="signal peptide" evidence="1">
    <location>
        <begin position="1"/>
        <end position="25"/>
    </location>
</feature>
<dbReference type="Gene3D" id="2.40.160.20">
    <property type="match status" value="1"/>
</dbReference>
<evidence type="ECO:0000313" key="2">
    <source>
        <dbReference type="EMBL" id="MFD1216319.1"/>
    </source>
</evidence>
<name>A0ABW3UAB3_9GAMM</name>
<keyword evidence="3" id="KW-1185">Reference proteome</keyword>
<organism evidence="2 3">
    <name type="scientific">Microbulbifer celer</name>
    <dbReference type="NCBI Taxonomy" id="435905"/>
    <lineage>
        <taxon>Bacteria</taxon>
        <taxon>Pseudomonadati</taxon>
        <taxon>Pseudomonadota</taxon>
        <taxon>Gammaproteobacteria</taxon>
        <taxon>Cellvibrionales</taxon>
        <taxon>Microbulbiferaceae</taxon>
        <taxon>Microbulbifer</taxon>
    </lineage>
</organism>
<dbReference type="PANTHER" id="PTHR36920">
    <property type="match status" value="1"/>
</dbReference>
<gene>
    <name evidence="2" type="ORF">ACFQ2X_06890</name>
</gene>
<reference evidence="3" key="1">
    <citation type="journal article" date="2019" name="Int. J. Syst. Evol. Microbiol.">
        <title>The Global Catalogue of Microorganisms (GCM) 10K type strain sequencing project: providing services to taxonomists for standard genome sequencing and annotation.</title>
        <authorList>
            <consortium name="The Broad Institute Genomics Platform"/>
            <consortium name="The Broad Institute Genome Sequencing Center for Infectious Disease"/>
            <person name="Wu L."/>
            <person name="Ma J."/>
        </authorList>
    </citation>
    <scope>NUCLEOTIDE SEQUENCE [LARGE SCALE GENOMIC DNA]</scope>
    <source>
        <strain evidence="3">CCUG 54356</strain>
    </source>
</reference>
<dbReference type="Pfam" id="PF03922">
    <property type="entry name" value="OmpW"/>
    <property type="match status" value="1"/>
</dbReference>
<dbReference type="PANTHER" id="PTHR36920:SF1">
    <property type="entry name" value="OUTER MEMBRANE PROTEIN W"/>
    <property type="match status" value="1"/>
</dbReference>
<feature type="chain" id="PRO_5047344282" evidence="1">
    <location>
        <begin position="26"/>
        <end position="277"/>
    </location>
</feature>
<dbReference type="SUPFAM" id="SSF56925">
    <property type="entry name" value="OMPA-like"/>
    <property type="match status" value="1"/>
</dbReference>
<keyword evidence="1" id="KW-0732">Signal</keyword>
<comment type="caution">
    <text evidence="2">The sequence shown here is derived from an EMBL/GenBank/DDBJ whole genome shotgun (WGS) entry which is preliminary data.</text>
</comment>
<evidence type="ECO:0000256" key="1">
    <source>
        <dbReference type="SAM" id="SignalP"/>
    </source>
</evidence>
<proteinExistence type="predicted"/>
<dbReference type="EMBL" id="JBHTLR010000007">
    <property type="protein sequence ID" value="MFD1216319.1"/>
    <property type="molecule type" value="Genomic_DNA"/>
</dbReference>
<protein>
    <submittedName>
        <fullName evidence="2">OmpW family protein</fullName>
    </submittedName>
</protein>
<dbReference type="InterPro" id="IPR005618">
    <property type="entry name" value="OMPW"/>
</dbReference>
<accession>A0ABW3UAB3</accession>
<evidence type="ECO:0000313" key="3">
    <source>
        <dbReference type="Proteomes" id="UP001597264"/>
    </source>
</evidence>
<dbReference type="RefSeq" id="WP_230438422.1">
    <property type="nucleotide sequence ID" value="NZ_CP087715.1"/>
</dbReference>
<dbReference type="Proteomes" id="UP001597264">
    <property type="component" value="Unassembled WGS sequence"/>
</dbReference>
<dbReference type="InterPro" id="IPR011250">
    <property type="entry name" value="OMP/PagP_B-barrel"/>
</dbReference>